<keyword evidence="2" id="KW-1133">Transmembrane helix</keyword>
<dbReference type="Pfam" id="PF11611">
    <property type="entry name" value="DUF4352"/>
    <property type="match status" value="1"/>
</dbReference>
<dbReference type="InterPro" id="IPR029051">
    <property type="entry name" value="DUF4352"/>
</dbReference>
<dbReference type="AlphaFoldDB" id="A0A8H9QW70"/>
<organism evidence="4">
    <name type="scientific">Clostridium perfringens</name>
    <dbReference type="NCBI Taxonomy" id="1502"/>
    <lineage>
        <taxon>Bacteria</taxon>
        <taxon>Bacillati</taxon>
        <taxon>Bacillota</taxon>
        <taxon>Clostridia</taxon>
        <taxon>Eubacteriales</taxon>
        <taxon>Clostridiaceae</taxon>
        <taxon>Clostridium</taxon>
    </lineage>
</organism>
<feature type="transmembrane region" description="Helical" evidence="2">
    <location>
        <begin position="7"/>
        <end position="25"/>
    </location>
</feature>
<proteinExistence type="predicted"/>
<keyword evidence="2" id="KW-0812">Transmembrane</keyword>
<keyword evidence="1" id="KW-0732">Signal</keyword>
<dbReference type="Gene3D" id="2.60.40.1240">
    <property type="match status" value="1"/>
</dbReference>
<gene>
    <name evidence="4" type="ORF">I9080_000032</name>
</gene>
<evidence type="ECO:0000256" key="1">
    <source>
        <dbReference type="ARBA" id="ARBA00022729"/>
    </source>
</evidence>
<dbReference type="Proteomes" id="UP000859547">
    <property type="component" value="Unassembled WGS sequence"/>
</dbReference>
<comment type="caution">
    <text evidence="4">The sequence shown here is derived from an EMBL/GenBank/DDBJ whole genome shotgun (WGS) entry which is preliminary data.</text>
</comment>
<keyword evidence="2" id="KW-0472">Membrane</keyword>
<evidence type="ECO:0000256" key="2">
    <source>
        <dbReference type="SAM" id="Phobius"/>
    </source>
</evidence>
<accession>A0A8H9QW70</accession>
<name>A0A8H9QW70_CLOPF</name>
<protein>
    <submittedName>
        <fullName evidence="4">DUF4352 domain-containing protein</fullName>
    </submittedName>
</protein>
<sequence length="201" mass="22435">MKNKKQIIINIVIAIVFFFLGGIVGSRAEYSRLTSIQNVIPNNSVNERVKKENKKEETKVIPLNQEENLGNIGLKVLSVNETEQVNNKSGSTSSSGKFIVIELSLKNNAKQAVEYNPNQLELLANDGVVYQVDDVAFQAGQNLNSQETIYNKNKDFIGFYDKFNSGLTKNTYVVFDVPKDLNIDNTNLVIEGIKGVQFSLK</sequence>
<evidence type="ECO:0000259" key="3">
    <source>
        <dbReference type="Pfam" id="PF11611"/>
    </source>
</evidence>
<dbReference type="InterPro" id="IPR029050">
    <property type="entry name" value="Immunoprotect_excell_Ig-like"/>
</dbReference>
<evidence type="ECO:0000313" key="4">
    <source>
        <dbReference type="EMBL" id="HAT4306282.1"/>
    </source>
</evidence>
<feature type="domain" description="DUF4352" evidence="3">
    <location>
        <begin position="63"/>
        <end position="180"/>
    </location>
</feature>
<dbReference type="EMBL" id="DACTCB010000001">
    <property type="protein sequence ID" value="HAT4306282.1"/>
    <property type="molecule type" value="Genomic_DNA"/>
</dbReference>
<reference evidence="4" key="1">
    <citation type="journal article" date="2018" name="Genome Biol.">
        <title>SKESA: strategic k-mer extension for scrupulous assemblies.</title>
        <authorList>
            <person name="Souvorov A."/>
            <person name="Agarwala R."/>
            <person name="Lipman D.J."/>
        </authorList>
    </citation>
    <scope>NUCLEOTIDE SEQUENCE</scope>
    <source>
        <strain evidence="4">C8</strain>
    </source>
</reference>
<reference evidence="4" key="2">
    <citation type="submission" date="2020-07" db="EMBL/GenBank/DDBJ databases">
        <authorList>
            <consortium name="NCBI Pathogen Detection Project"/>
        </authorList>
    </citation>
    <scope>NUCLEOTIDE SEQUENCE</scope>
    <source>
        <strain evidence="4">C8</strain>
    </source>
</reference>